<reference evidence="1" key="1">
    <citation type="submission" date="2022-10" db="EMBL/GenBank/DDBJ databases">
        <title>Genome Sequence of Xylaria curta.</title>
        <authorList>
            <person name="Buettner E."/>
        </authorList>
    </citation>
    <scope>NUCLEOTIDE SEQUENCE</scope>
    <source>
        <strain evidence="1">Babe10</strain>
    </source>
</reference>
<comment type="caution">
    <text evidence="1">The sequence shown here is derived from an EMBL/GenBank/DDBJ whole genome shotgun (WGS) entry which is preliminary data.</text>
</comment>
<evidence type="ECO:0000313" key="1">
    <source>
        <dbReference type="EMBL" id="KAJ2970488.1"/>
    </source>
</evidence>
<keyword evidence="2" id="KW-1185">Reference proteome</keyword>
<evidence type="ECO:0000313" key="2">
    <source>
        <dbReference type="Proteomes" id="UP001143856"/>
    </source>
</evidence>
<dbReference type="Proteomes" id="UP001143856">
    <property type="component" value="Unassembled WGS sequence"/>
</dbReference>
<accession>A0ACC1MWB7</accession>
<gene>
    <name evidence="1" type="ORF">NUW58_g9680</name>
</gene>
<proteinExistence type="predicted"/>
<sequence>MFVWSWGGASHEQTETTDHDTPHFGLRKAIYFKAKNRSRATGVAGVGEANRTVAKRNLDYLGTYYTLGKQCTTTSSEPGETAHFGPCATLDTIVRVFAAENLLEMNSAVPTDTIRINNYAMIPRGAYRPMSNRACLW</sequence>
<name>A0ACC1MWB7_9PEZI</name>
<organism evidence="1 2">
    <name type="scientific">Xylaria curta</name>
    <dbReference type="NCBI Taxonomy" id="42375"/>
    <lineage>
        <taxon>Eukaryota</taxon>
        <taxon>Fungi</taxon>
        <taxon>Dikarya</taxon>
        <taxon>Ascomycota</taxon>
        <taxon>Pezizomycotina</taxon>
        <taxon>Sordariomycetes</taxon>
        <taxon>Xylariomycetidae</taxon>
        <taxon>Xylariales</taxon>
        <taxon>Xylariaceae</taxon>
        <taxon>Xylaria</taxon>
    </lineage>
</organism>
<dbReference type="EMBL" id="JAPDGR010003649">
    <property type="protein sequence ID" value="KAJ2970488.1"/>
    <property type="molecule type" value="Genomic_DNA"/>
</dbReference>
<protein>
    <submittedName>
        <fullName evidence="1">Uncharacterized protein</fullName>
    </submittedName>
</protein>